<sequence length="96" mass="11264">MKFLIKLHRLSVERIDVKMKRKYVDKYKAKNGFTCLSEQSTSELITHVADLVSMKDTDDKAVEFDNLIYGLMLAQLEGKKTSLDLKMQPFQRHLHY</sequence>
<name>A0ABW6KBI5_9BACI</name>
<evidence type="ECO:0000313" key="2">
    <source>
        <dbReference type="Proteomes" id="UP001601059"/>
    </source>
</evidence>
<keyword evidence="2" id="KW-1185">Reference proteome</keyword>
<reference evidence="1 2" key="1">
    <citation type="submission" date="2024-08" db="EMBL/GenBank/DDBJ databases">
        <title>Two novel Cytobacillus novel species.</title>
        <authorList>
            <person name="Liu G."/>
        </authorList>
    </citation>
    <scope>NUCLEOTIDE SEQUENCE [LARGE SCALE GENOMIC DNA]</scope>
    <source>
        <strain evidence="1 2">FJAT-54145</strain>
    </source>
</reference>
<dbReference type="RefSeq" id="WP_389361502.1">
    <property type="nucleotide sequence ID" value="NZ_JBIACK010000005.1"/>
</dbReference>
<organism evidence="1 2">
    <name type="scientific">Cytobacillus spartinae</name>
    <dbReference type="NCBI Taxonomy" id="3299023"/>
    <lineage>
        <taxon>Bacteria</taxon>
        <taxon>Bacillati</taxon>
        <taxon>Bacillota</taxon>
        <taxon>Bacilli</taxon>
        <taxon>Bacillales</taxon>
        <taxon>Bacillaceae</taxon>
        <taxon>Cytobacillus</taxon>
    </lineage>
</organism>
<accession>A0ABW6KBI5</accession>
<gene>
    <name evidence="1" type="ORF">ACFYKX_13160</name>
</gene>
<dbReference type="Proteomes" id="UP001601059">
    <property type="component" value="Unassembled WGS sequence"/>
</dbReference>
<comment type="caution">
    <text evidence="1">The sequence shown here is derived from an EMBL/GenBank/DDBJ whole genome shotgun (WGS) entry which is preliminary data.</text>
</comment>
<protein>
    <submittedName>
        <fullName evidence="1">Uncharacterized protein</fullName>
    </submittedName>
</protein>
<proteinExistence type="predicted"/>
<evidence type="ECO:0000313" key="1">
    <source>
        <dbReference type="EMBL" id="MFE8701547.1"/>
    </source>
</evidence>
<dbReference type="EMBL" id="JBIACK010000005">
    <property type="protein sequence ID" value="MFE8701547.1"/>
    <property type="molecule type" value="Genomic_DNA"/>
</dbReference>